<reference evidence="2 3" key="1">
    <citation type="journal article" date="2016" name="DNA Res.">
        <title>Genome sequence of Aspergillus luchuensis NBRC 4314.</title>
        <authorList>
            <person name="Yamada O."/>
            <person name="Machida M."/>
            <person name="Hosoyama A."/>
            <person name="Goto M."/>
            <person name="Takahashi T."/>
            <person name="Futagami T."/>
            <person name="Yamagata Y."/>
            <person name="Takeuchi M."/>
            <person name="Kobayashi T."/>
            <person name="Koike H."/>
            <person name="Abe K."/>
            <person name="Asai K."/>
            <person name="Arita M."/>
            <person name="Fujita N."/>
            <person name="Fukuda K."/>
            <person name="Higa K."/>
            <person name="Horikawa H."/>
            <person name="Ishikawa T."/>
            <person name="Jinno K."/>
            <person name="Kato Y."/>
            <person name="Kirimura K."/>
            <person name="Mizutani O."/>
            <person name="Nakasone K."/>
            <person name="Sano M."/>
            <person name="Shiraishi Y."/>
            <person name="Tsukahara M."/>
            <person name="Gomi K."/>
        </authorList>
    </citation>
    <scope>NUCLEOTIDE SEQUENCE [LARGE SCALE GENOMIC DNA]</scope>
    <source>
        <strain evidence="2 3">RIB 2604</strain>
    </source>
</reference>
<dbReference type="AlphaFoldDB" id="A0A146F3I5"/>
<dbReference type="Gene3D" id="3.40.50.1820">
    <property type="entry name" value="alpha/beta hydrolase"/>
    <property type="match status" value="1"/>
</dbReference>
<dbReference type="InterPro" id="IPR029058">
    <property type="entry name" value="AB_hydrolase_fold"/>
</dbReference>
<gene>
    <name evidence="2" type="ORF">RIB2604_00803340</name>
</gene>
<accession>A0A146F3I5</accession>
<dbReference type="VEuPathDB" id="FungiDB:ASPFODRAFT_64518"/>
<feature type="domain" description="Peptidase S33 tripeptidyl aminopeptidase-like C-terminal" evidence="1">
    <location>
        <begin position="337"/>
        <end position="408"/>
    </location>
</feature>
<reference evidence="3" key="2">
    <citation type="submission" date="2016-02" db="EMBL/GenBank/DDBJ databases">
        <title>Genome sequencing of Aspergillus luchuensis NBRC 4314.</title>
        <authorList>
            <person name="Yamada O."/>
        </authorList>
    </citation>
    <scope>NUCLEOTIDE SEQUENCE [LARGE SCALE GENOMIC DNA]</scope>
    <source>
        <strain evidence="3">RIB 2604</strain>
    </source>
</reference>
<dbReference type="EMBL" id="BCWF01000008">
    <property type="protein sequence ID" value="GAT20854.1"/>
    <property type="molecule type" value="Genomic_DNA"/>
</dbReference>
<protein>
    <recommendedName>
        <fullName evidence="1">Peptidase S33 tripeptidyl aminopeptidase-like C-terminal domain-containing protein</fullName>
    </recommendedName>
</protein>
<comment type="caution">
    <text evidence="2">The sequence shown here is derived from an EMBL/GenBank/DDBJ whole genome shotgun (WGS) entry which is preliminary data.</text>
</comment>
<dbReference type="Proteomes" id="UP000075230">
    <property type="component" value="Unassembled WGS sequence"/>
</dbReference>
<name>A0A146F3I5_ASPKA</name>
<organism evidence="2 3">
    <name type="scientific">Aspergillus kawachii</name>
    <name type="common">White koji mold</name>
    <name type="synonym">Aspergillus awamori var. kawachi</name>
    <dbReference type="NCBI Taxonomy" id="1069201"/>
    <lineage>
        <taxon>Eukaryota</taxon>
        <taxon>Fungi</taxon>
        <taxon>Dikarya</taxon>
        <taxon>Ascomycota</taxon>
        <taxon>Pezizomycotina</taxon>
        <taxon>Eurotiomycetes</taxon>
        <taxon>Eurotiomycetidae</taxon>
        <taxon>Eurotiales</taxon>
        <taxon>Aspergillaceae</taxon>
        <taxon>Aspergillus</taxon>
        <taxon>Aspergillus subgen. Circumdati</taxon>
    </lineage>
</organism>
<proteinExistence type="predicted"/>
<dbReference type="SUPFAM" id="SSF53474">
    <property type="entry name" value="alpha/beta-Hydrolases"/>
    <property type="match status" value="1"/>
</dbReference>
<evidence type="ECO:0000313" key="2">
    <source>
        <dbReference type="EMBL" id="GAT20854.1"/>
    </source>
</evidence>
<sequence length="431" mass="47698">MLAKNASATGDRHIFLNPGGPGASGVGFLRGSASDLNKLIGEDFHLLSFDPRGVSGSMPKAVCYASNAERTAAFASNPWDLQFQAGEMYTKAENKANACKDMMGEYDGTTLGQTYAQIFPERVSRMVLDGISDLDEWYNSFLFEEYLTDTDKIFTGFVEECFKAGEACPLRSIKGEQSRSPSQLQSHIVSFLRELEEEPIPVYLNSTSYGAITRRSLVRNGILFALYKPSTWPVFAHNLVELLNGNTTPAYNAYSESWVLKYLVDDSTTFIGLNDNRKSGKDSPVHGIKPVYNYVSSRPEMSFLVSRYQGSDIYDRASWSIPTTHGFHPRCYPGSPRVKTAEPILILSTTWDPVCPLISAKKAQNSFEGARLVQQISYGHCTLSMPSLCTVGHLRRYLNEGVLPEPEATPSVRAKQNPKVEGIGPFAQCQL</sequence>
<evidence type="ECO:0000259" key="1">
    <source>
        <dbReference type="Pfam" id="PF08386"/>
    </source>
</evidence>
<dbReference type="InterPro" id="IPR013595">
    <property type="entry name" value="Pept_S33_TAP-like_C"/>
</dbReference>
<dbReference type="Pfam" id="PF08386">
    <property type="entry name" value="Abhydrolase_4"/>
    <property type="match status" value="1"/>
</dbReference>
<evidence type="ECO:0000313" key="3">
    <source>
        <dbReference type="Proteomes" id="UP000075230"/>
    </source>
</evidence>